<dbReference type="AlphaFoldDB" id="A0A433Q9A8"/>
<dbReference type="Proteomes" id="UP000274822">
    <property type="component" value="Unassembled WGS sequence"/>
</dbReference>
<comment type="caution">
    <text evidence="1">The sequence shown here is derived from an EMBL/GenBank/DDBJ whole genome shotgun (WGS) entry which is preliminary data.</text>
</comment>
<protein>
    <submittedName>
        <fullName evidence="1">Uncharacterized protein</fullName>
    </submittedName>
</protein>
<dbReference type="EMBL" id="RBNJ01010642">
    <property type="protein sequence ID" value="RUS26351.1"/>
    <property type="molecule type" value="Genomic_DNA"/>
</dbReference>
<accession>A0A433Q9A8</accession>
<sequence length="509" mass="58653">MHLQFLQELKILVSNEDSLMDGASLEHYYNFWPQSYEGMSNDYYEKFYDFVMQNVDVFYTRSNRGQWINYQKAVFEDAELISSANKKEFSKIVSDFLIERNINVVQLPLSILTRLPKRQIVTPKLVRNNIRHATKAFVEKMEKDVFIAFFEYLLSDKDFAELRGCTILPLMDMSFGTFGAGENQFYIASEAEMALFPNLSSRFVNQRRISKSIIAKLKSEQATTVLNVKNFDHDVFVRLVSDKLLRGDRTDIDKWLGNIWDYVDADPSIDMAAFENIPILPTIGSTMLVSLNRKLPLLYEDRRQPDINAIMIKIGTHVIDKRYSNRLTDFVLDFSATNVLKCIHLASTNAKRSIKELLLPLSAIERDTLKTFLQRNDYDLFNSQSVRSSRSIDILCQLPIFRAFESSLNVVYKPAKECHLLPQDLPVFSVRSGMAILCNDYTDGNFAAKINIPELSVVDHVRDNVLPFLKNPLPGPKIDEYQKFLYSQLRREVATALQDVKTAPDHPKQ</sequence>
<reference evidence="1 2" key="1">
    <citation type="journal article" date="2018" name="New Phytol.">
        <title>Phylogenomics of Endogonaceae and evolution of mycorrhizas within Mucoromycota.</title>
        <authorList>
            <person name="Chang Y."/>
            <person name="Desiro A."/>
            <person name="Na H."/>
            <person name="Sandor L."/>
            <person name="Lipzen A."/>
            <person name="Clum A."/>
            <person name="Barry K."/>
            <person name="Grigoriev I.V."/>
            <person name="Martin F.M."/>
            <person name="Stajich J.E."/>
            <person name="Smith M.E."/>
            <person name="Bonito G."/>
            <person name="Spatafora J.W."/>
        </authorList>
    </citation>
    <scope>NUCLEOTIDE SEQUENCE [LARGE SCALE GENOMIC DNA]</scope>
    <source>
        <strain evidence="1 2">AD002</strain>
    </source>
</reference>
<evidence type="ECO:0000313" key="1">
    <source>
        <dbReference type="EMBL" id="RUS26351.1"/>
    </source>
</evidence>
<evidence type="ECO:0000313" key="2">
    <source>
        <dbReference type="Proteomes" id="UP000274822"/>
    </source>
</evidence>
<name>A0A433Q9A8_9FUNG</name>
<proteinExistence type="predicted"/>
<dbReference type="PANTHER" id="PTHR46919:SF2">
    <property type="entry name" value="SACSIN"/>
    <property type="match status" value="1"/>
</dbReference>
<gene>
    <name evidence="1" type="ORF">BC938DRAFT_470882</name>
</gene>
<organism evidence="1 2">
    <name type="scientific">Jimgerdemannia flammicorona</name>
    <dbReference type="NCBI Taxonomy" id="994334"/>
    <lineage>
        <taxon>Eukaryota</taxon>
        <taxon>Fungi</taxon>
        <taxon>Fungi incertae sedis</taxon>
        <taxon>Mucoromycota</taxon>
        <taxon>Mucoromycotina</taxon>
        <taxon>Endogonomycetes</taxon>
        <taxon>Endogonales</taxon>
        <taxon>Endogonaceae</taxon>
        <taxon>Jimgerdemannia</taxon>
    </lineage>
</organism>
<dbReference type="PANTHER" id="PTHR46919">
    <property type="entry name" value="ZINC FINGER, C3HC4 TYPE (RING FINGER) FAMILY PROTEIN"/>
    <property type="match status" value="1"/>
</dbReference>
<keyword evidence="2" id="KW-1185">Reference proteome</keyword>